<dbReference type="AlphaFoldDB" id="A0AAE7EBC6"/>
<evidence type="ECO:0000256" key="2">
    <source>
        <dbReference type="ARBA" id="ARBA00022448"/>
    </source>
</evidence>
<dbReference type="InterPro" id="IPR001320">
    <property type="entry name" value="Iontro_rcpt_C"/>
</dbReference>
<comment type="similarity">
    <text evidence="1">Belongs to the bacterial solute-binding protein 3 family.</text>
</comment>
<evidence type="ECO:0000313" key="6">
    <source>
        <dbReference type="EMBL" id="QKF84990.1"/>
    </source>
</evidence>
<dbReference type="GO" id="GO:0005576">
    <property type="term" value="C:extracellular region"/>
    <property type="evidence" value="ECO:0007669"/>
    <property type="project" value="TreeGrafter"/>
</dbReference>
<dbReference type="SMART" id="SM00062">
    <property type="entry name" value="PBPb"/>
    <property type="match status" value="1"/>
</dbReference>
<gene>
    <name evidence="6" type="ORF">CURT_1545</name>
</gene>
<dbReference type="Pfam" id="PF00497">
    <property type="entry name" value="SBP_bac_3"/>
    <property type="match status" value="1"/>
</dbReference>
<dbReference type="Gene3D" id="3.40.190.10">
    <property type="entry name" value="Periplasmic binding protein-like II"/>
    <property type="match status" value="2"/>
</dbReference>
<organism evidence="6 7">
    <name type="scientific">Campylobacter ureolyticus</name>
    <dbReference type="NCBI Taxonomy" id="827"/>
    <lineage>
        <taxon>Bacteria</taxon>
        <taxon>Pseudomonadati</taxon>
        <taxon>Campylobacterota</taxon>
        <taxon>Epsilonproteobacteria</taxon>
        <taxon>Campylobacterales</taxon>
        <taxon>Campylobacteraceae</taxon>
        <taxon>Campylobacter</taxon>
    </lineage>
</organism>
<dbReference type="SMART" id="SM00079">
    <property type="entry name" value="PBPe"/>
    <property type="match status" value="1"/>
</dbReference>
<keyword evidence="2" id="KW-0813">Transport</keyword>
<dbReference type="InterPro" id="IPR001638">
    <property type="entry name" value="Solute-binding_3/MltF_N"/>
</dbReference>
<dbReference type="PANTHER" id="PTHR30085">
    <property type="entry name" value="AMINO ACID ABC TRANSPORTER PERMEASE"/>
    <property type="match status" value="1"/>
</dbReference>
<evidence type="ECO:0000259" key="5">
    <source>
        <dbReference type="SMART" id="SM00079"/>
    </source>
</evidence>
<dbReference type="EMBL" id="CP053832">
    <property type="protein sequence ID" value="QKF84990.1"/>
    <property type="molecule type" value="Genomic_DNA"/>
</dbReference>
<protein>
    <submittedName>
        <fullName evidence="6">Periplasmic cysteine-binding protein</fullName>
    </submittedName>
</protein>
<evidence type="ECO:0000256" key="1">
    <source>
        <dbReference type="ARBA" id="ARBA00010333"/>
    </source>
</evidence>
<dbReference type="Proteomes" id="UP000509722">
    <property type="component" value="Chromosome"/>
</dbReference>
<sequence length="270" mass="30499">MLFKVVLTFFVSVSFIFGANYDELLQNKNIKIGVSPNMPPFSKSTSNGFAGFEIEFAKALTSKVFPNGMNITFIGIEQSDRLNAVKNKEVDILIAAYTINDERAEQIDFSAPYFSIILSLVSKKSSNIKSKTDLMGKTIATIKNSNSDDWLKKNGINIVYCKNNMECYQKVKNDEAIGFMHNIVSTATIPLIDNNFEISIKFSDLAYMDCVATQKDSSKLLEKINSAIVELSKEGFFKKNYNDTFATFYKGMLDQKYFILDDLYSILFNI</sequence>
<evidence type="ECO:0000313" key="7">
    <source>
        <dbReference type="Proteomes" id="UP000509722"/>
    </source>
</evidence>
<dbReference type="GO" id="GO:0015276">
    <property type="term" value="F:ligand-gated monoatomic ion channel activity"/>
    <property type="evidence" value="ECO:0007669"/>
    <property type="project" value="InterPro"/>
</dbReference>
<feature type="domain" description="Solute-binding protein family 3/N-terminal" evidence="4">
    <location>
        <begin position="29"/>
        <end position="261"/>
    </location>
</feature>
<dbReference type="GeneID" id="77176451"/>
<feature type="domain" description="Ionotropic glutamate receptor C-terminal" evidence="5">
    <location>
        <begin position="29"/>
        <end position="239"/>
    </location>
</feature>
<evidence type="ECO:0000259" key="4">
    <source>
        <dbReference type="SMART" id="SM00062"/>
    </source>
</evidence>
<keyword evidence="3" id="KW-0732">Signal</keyword>
<dbReference type="SUPFAM" id="SSF53850">
    <property type="entry name" value="Periplasmic binding protein-like II"/>
    <property type="match status" value="1"/>
</dbReference>
<dbReference type="GO" id="GO:0016020">
    <property type="term" value="C:membrane"/>
    <property type="evidence" value="ECO:0007669"/>
    <property type="project" value="InterPro"/>
</dbReference>
<dbReference type="InterPro" id="IPR051455">
    <property type="entry name" value="Bact_solute-bind_prot3"/>
</dbReference>
<dbReference type="GO" id="GO:0006865">
    <property type="term" value="P:amino acid transport"/>
    <property type="evidence" value="ECO:0007669"/>
    <property type="project" value="TreeGrafter"/>
</dbReference>
<dbReference type="GO" id="GO:0030288">
    <property type="term" value="C:outer membrane-bounded periplasmic space"/>
    <property type="evidence" value="ECO:0007669"/>
    <property type="project" value="TreeGrafter"/>
</dbReference>
<dbReference type="RefSeq" id="WP_018712885.1">
    <property type="nucleotide sequence ID" value="NZ_CP053832.1"/>
</dbReference>
<dbReference type="PANTHER" id="PTHR30085:SF6">
    <property type="entry name" value="ABC TRANSPORTER GLUTAMINE-BINDING PROTEIN GLNH"/>
    <property type="match status" value="1"/>
</dbReference>
<evidence type="ECO:0000256" key="3">
    <source>
        <dbReference type="ARBA" id="ARBA00022729"/>
    </source>
</evidence>
<name>A0AAE7EBC6_9BACT</name>
<proteinExistence type="inferred from homology"/>
<accession>A0AAE7EBC6</accession>
<reference evidence="6 7" key="1">
    <citation type="submission" date="2020-05" db="EMBL/GenBank/DDBJ databases">
        <title>Complete genome sequencing of Campylobacter and Arcobacter type strains.</title>
        <authorList>
            <person name="Miller W.G."/>
            <person name="Yee E."/>
        </authorList>
    </citation>
    <scope>NUCLEOTIDE SEQUENCE [LARGE SCALE GENOMIC DNA]</scope>
    <source>
        <strain evidence="6 7">LMG 6451</strain>
    </source>
</reference>